<dbReference type="AlphaFoldDB" id="A0AAN8TID3"/>
<proteinExistence type="predicted"/>
<reference evidence="1 2" key="1">
    <citation type="submission" date="2024-02" db="EMBL/GenBank/DDBJ databases">
        <title>de novo genome assembly of Solanum bulbocastanum strain 11H21.</title>
        <authorList>
            <person name="Hosaka A.J."/>
        </authorList>
    </citation>
    <scope>NUCLEOTIDE SEQUENCE [LARGE SCALE GENOMIC DNA]</scope>
    <source>
        <tissue evidence="1">Young leaves</tissue>
    </source>
</reference>
<keyword evidence="2" id="KW-1185">Reference proteome</keyword>
<dbReference type="EMBL" id="JBANQN010000006">
    <property type="protein sequence ID" value="KAK6787234.1"/>
    <property type="molecule type" value="Genomic_DNA"/>
</dbReference>
<name>A0AAN8TID3_SOLBU</name>
<organism evidence="1 2">
    <name type="scientific">Solanum bulbocastanum</name>
    <name type="common">Wild potato</name>
    <dbReference type="NCBI Taxonomy" id="147425"/>
    <lineage>
        <taxon>Eukaryota</taxon>
        <taxon>Viridiplantae</taxon>
        <taxon>Streptophyta</taxon>
        <taxon>Embryophyta</taxon>
        <taxon>Tracheophyta</taxon>
        <taxon>Spermatophyta</taxon>
        <taxon>Magnoliopsida</taxon>
        <taxon>eudicotyledons</taxon>
        <taxon>Gunneridae</taxon>
        <taxon>Pentapetalae</taxon>
        <taxon>asterids</taxon>
        <taxon>lamiids</taxon>
        <taxon>Solanales</taxon>
        <taxon>Solanaceae</taxon>
        <taxon>Solanoideae</taxon>
        <taxon>Solaneae</taxon>
        <taxon>Solanum</taxon>
    </lineage>
</organism>
<evidence type="ECO:0000313" key="1">
    <source>
        <dbReference type="EMBL" id="KAK6787234.1"/>
    </source>
</evidence>
<protein>
    <submittedName>
        <fullName evidence="1">Uncharacterized protein</fullName>
    </submittedName>
</protein>
<dbReference type="Proteomes" id="UP001371456">
    <property type="component" value="Unassembled WGS sequence"/>
</dbReference>
<sequence length="22" mass="2765">MGMKMFVCWDLYDGWHKGQFRE</sequence>
<evidence type="ECO:0000313" key="2">
    <source>
        <dbReference type="Proteomes" id="UP001371456"/>
    </source>
</evidence>
<accession>A0AAN8TID3</accession>
<comment type="caution">
    <text evidence="1">The sequence shown here is derived from an EMBL/GenBank/DDBJ whole genome shotgun (WGS) entry which is preliminary data.</text>
</comment>
<gene>
    <name evidence="1" type="ORF">RDI58_015759</name>
</gene>